<evidence type="ECO:0000313" key="3">
    <source>
        <dbReference type="Proteomes" id="UP000267027"/>
    </source>
</evidence>
<dbReference type="WBParaSite" id="ACOC_0000920501-mRNA-1">
    <property type="protein sequence ID" value="ACOC_0000920501-mRNA-1"/>
    <property type="gene ID" value="ACOC_0000920501"/>
</dbReference>
<evidence type="ECO:0000256" key="1">
    <source>
        <dbReference type="SAM" id="MobiDB-lite"/>
    </source>
</evidence>
<gene>
    <name evidence="2" type="ORF">ACOC_LOCUS9206</name>
</gene>
<accession>A0A0R3PTR7</accession>
<dbReference type="Proteomes" id="UP000267027">
    <property type="component" value="Unassembled WGS sequence"/>
</dbReference>
<organism evidence="4">
    <name type="scientific">Angiostrongylus costaricensis</name>
    <name type="common">Nematode worm</name>
    <dbReference type="NCBI Taxonomy" id="334426"/>
    <lineage>
        <taxon>Eukaryota</taxon>
        <taxon>Metazoa</taxon>
        <taxon>Ecdysozoa</taxon>
        <taxon>Nematoda</taxon>
        <taxon>Chromadorea</taxon>
        <taxon>Rhabditida</taxon>
        <taxon>Rhabditina</taxon>
        <taxon>Rhabditomorpha</taxon>
        <taxon>Strongyloidea</taxon>
        <taxon>Metastrongylidae</taxon>
        <taxon>Angiostrongylus</taxon>
    </lineage>
</organism>
<reference evidence="4" key="1">
    <citation type="submission" date="2017-02" db="UniProtKB">
        <authorList>
            <consortium name="WormBaseParasite"/>
        </authorList>
    </citation>
    <scope>IDENTIFICATION</scope>
</reference>
<evidence type="ECO:0000313" key="2">
    <source>
        <dbReference type="EMBL" id="VDM60791.1"/>
    </source>
</evidence>
<protein>
    <submittedName>
        <fullName evidence="4">Secreted protein</fullName>
    </submittedName>
</protein>
<feature type="region of interest" description="Disordered" evidence="1">
    <location>
        <begin position="10"/>
        <end position="34"/>
    </location>
</feature>
<dbReference type="AlphaFoldDB" id="A0A0R3PTR7"/>
<reference evidence="2 3" key="2">
    <citation type="submission" date="2018-11" db="EMBL/GenBank/DDBJ databases">
        <authorList>
            <consortium name="Pathogen Informatics"/>
        </authorList>
    </citation>
    <scope>NUCLEOTIDE SEQUENCE [LARGE SCALE GENOMIC DNA]</scope>
    <source>
        <strain evidence="2 3">Costa Rica</strain>
    </source>
</reference>
<dbReference type="EMBL" id="UYYA01004262">
    <property type="protein sequence ID" value="VDM60791.1"/>
    <property type="molecule type" value="Genomic_DNA"/>
</dbReference>
<sequence>MFLFCVYLSDDDADDNNDDGDDDDDGDFDDDNDDGDDFRSLVVAFQLEVSHHIPSTLTVSSTTLLLVEIHELHRIPRFFELVLVPQNFICIIYTINNTYVGDARV</sequence>
<keyword evidence="3" id="KW-1185">Reference proteome</keyword>
<proteinExistence type="predicted"/>
<name>A0A0R3PTR7_ANGCS</name>
<evidence type="ECO:0000313" key="4">
    <source>
        <dbReference type="WBParaSite" id="ACOC_0000920501-mRNA-1"/>
    </source>
</evidence>